<feature type="domain" description="Ion transport" evidence="6">
    <location>
        <begin position="4"/>
        <end position="117"/>
    </location>
</feature>
<evidence type="ECO:0000256" key="4">
    <source>
        <dbReference type="ARBA" id="ARBA00023136"/>
    </source>
</evidence>
<dbReference type="Pfam" id="PF00520">
    <property type="entry name" value="Ion_trans"/>
    <property type="match status" value="1"/>
</dbReference>
<evidence type="ECO:0000256" key="5">
    <source>
        <dbReference type="SAM" id="Phobius"/>
    </source>
</evidence>
<comment type="subcellular location">
    <subcellularLocation>
        <location evidence="1">Membrane</location>
        <topology evidence="1">Multi-pass membrane protein</topology>
    </subcellularLocation>
</comment>
<keyword evidence="4 5" id="KW-0472">Membrane</keyword>
<keyword evidence="2 5" id="KW-0812">Transmembrane</keyword>
<dbReference type="EMBL" id="MCOG01000059">
    <property type="protein sequence ID" value="ORY61816.1"/>
    <property type="molecule type" value="Genomic_DNA"/>
</dbReference>
<feature type="transmembrane region" description="Helical" evidence="5">
    <location>
        <begin position="54"/>
        <end position="74"/>
    </location>
</feature>
<dbReference type="InterPro" id="IPR028747">
    <property type="entry name" value="CatSper2"/>
</dbReference>
<dbReference type="GO" id="GO:0036128">
    <property type="term" value="C:CatSper complex"/>
    <property type="evidence" value="ECO:0007669"/>
    <property type="project" value="InterPro"/>
</dbReference>
<dbReference type="PANTHER" id="PTHR46923">
    <property type="entry name" value="CATION CHANNEL SPERM-ASSOCIATED PROTEIN 2"/>
    <property type="match status" value="1"/>
</dbReference>
<dbReference type="Proteomes" id="UP000193920">
    <property type="component" value="Unassembled WGS sequence"/>
</dbReference>
<dbReference type="OrthoDB" id="416585at2759"/>
<dbReference type="Gene3D" id="1.20.120.350">
    <property type="entry name" value="Voltage-gated potassium channels. Chain C"/>
    <property type="match status" value="1"/>
</dbReference>
<feature type="transmembrane region" description="Helical" evidence="5">
    <location>
        <begin position="21"/>
        <end position="42"/>
    </location>
</feature>
<evidence type="ECO:0000259" key="6">
    <source>
        <dbReference type="Pfam" id="PF00520"/>
    </source>
</evidence>
<dbReference type="STRING" id="1754190.A0A1Y2DRS7"/>
<dbReference type="PANTHER" id="PTHR46923:SF1">
    <property type="entry name" value="CATION CHANNEL SPERM-ASSOCIATED PROTEIN 2"/>
    <property type="match status" value="1"/>
</dbReference>
<dbReference type="GO" id="GO:0009566">
    <property type="term" value="P:fertilization"/>
    <property type="evidence" value="ECO:0007669"/>
    <property type="project" value="TreeGrafter"/>
</dbReference>
<reference evidence="7 8" key="1">
    <citation type="submission" date="2016-08" db="EMBL/GenBank/DDBJ databases">
        <title>A Parts List for Fungal Cellulosomes Revealed by Comparative Genomics.</title>
        <authorList>
            <consortium name="DOE Joint Genome Institute"/>
            <person name="Haitjema C.H."/>
            <person name="Gilmore S.P."/>
            <person name="Henske J.K."/>
            <person name="Solomon K.V."/>
            <person name="De Groot R."/>
            <person name="Kuo A."/>
            <person name="Mondo S.J."/>
            <person name="Salamov A.A."/>
            <person name="Labutti K."/>
            <person name="Zhao Z."/>
            <person name="Chiniquy J."/>
            <person name="Barry K."/>
            <person name="Brewer H.M."/>
            <person name="Purvine S.O."/>
            <person name="Wright A.T."/>
            <person name="Boxma B."/>
            <person name="Van Alen T."/>
            <person name="Hackstein J.H."/>
            <person name="Baker S.E."/>
            <person name="Grigoriev I.V."/>
            <person name="O'Malley M.A."/>
        </authorList>
    </citation>
    <scope>NUCLEOTIDE SEQUENCE [LARGE SCALE GENOMIC DNA]</scope>
    <source>
        <strain evidence="7 8">G1</strain>
    </source>
</reference>
<name>A0A1Y2DRS7_9FUNG</name>
<evidence type="ECO:0000256" key="3">
    <source>
        <dbReference type="ARBA" id="ARBA00022989"/>
    </source>
</evidence>
<proteinExistence type="predicted"/>
<evidence type="ECO:0000313" key="8">
    <source>
        <dbReference type="Proteomes" id="UP000193920"/>
    </source>
</evidence>
<dbReference type="GO" id="GO:0005227">
    <property type="term" value="F:calcium-activated cation channel activity"/>
    <property type="evidence" value="ECO:0007669"/>
    <property type="project" value="InterPro"/>
</dbReference>
<evidence type="ECO:0000313" key="7">
    <source>
        <dbReference type="EMBL" id="ORY61816.1"/>
    </source>
</evidence>
<dbReference type="AlphaFoldDB" id="A0A1Y2DRS7"/>
<accession>A0A1Y2DRS7</accession>
<gene>
    <name evidence="7" type="ORF">LY90DRAFT_505529</name>
</gene>
<dbReference type="InterPro" id="IPR005821">
    <property type="entry name" value="Ion_trans_dom"/>
</dbReference>
<keyword evidence="8" id="KW-1185">Reference proteome</keyword>
<comment type="caution">
    <text evidence="7">The sequence shown here is derived from an EMBL/GenBank/DDBJ whole genome shotgun (WGS) entry which is preliminary data.</text>
</comment>
<organism evidence="7 8">
    <name type="scientific">Neocallimastix californiae</name>
    <dbReference type="NCBI Taxonomy" id="1754190"/>
    <lineage>
        <taxon>Eukaryota</taxon>
        <taxon>Fungi</taxon>
        <taxon>Fungi incertae sedis</taxon>
        <taxon>Chytridiomycota</taxon>
        <taxon>Chytridiomycota incertae sedis</taxon>
        <taxon>Neocallimastigomycetes</taxon>
        <taxon>Neocallimastigales</taxon>
        <taxon>Neocallimastigaceae</taxon>
        <taxon>Neocallimastix</taxon>
    </lineage>
</organism>
<dbReference type="SUPFAM" id="SSF81324">
    <property type="entry name" value="Voltage-gated potassium channels"/>
    <property type="match status" value="1"/>
</dbReference>
<dbReference type="GO" id="GO:0030317">
    <property type="term" value="P:flagellated sperm motility"/>
    <property type="evidence" value="ECO:0007669"/>
    <property type="project" value="InterPro"/>
</dbReference>
<evidence type="ECO:0000256" key="1">
    <source>
        <dbReference type="ARBA" id="ARBA00004141"/>
    </source>
</evidence>
<keyword evidence="3 5" id="KW-1133">Transmembrane helix</keyword>
<dbReference type="InterPro" id="IPR027359">
    <property type="entry name" value="Volt_channel_dom_sf"/>
</dbReference>
<protein>
    <recommendedName>
        <fullName evidence="6">Ion transport domain-containing protein</fullName>
    </recommendedName>
</protein>
<sequence>MIGITTELQFKEDQYANLFKIAGIIDLVSMVIFITEIIVKWIDSFTNYWKDGWNISDFAVTIVSAIPEIMGFFIEGSSNGIGSVLKKLKILRVLRIFKIVVRFRSLKIIVLTILDAFQV</sequence>
<evidence type="ECO:0000256" key="2">
    <source>
        <dbReference type="ARBA" id="ARBA00022692"/>
    </source>
</evidence>